<keyword evidence="6" id="KW-0276">Fatty acid metabolism</keyword>
<evidence type="ECO:0000256" key="4">
    <source>
        <dbReference type="ARBA" id="ARBA00022516"/>
    </source>
</evidence>
<dbReference type="Gene3D" id="3.30.70.250">
    <property type="entry name" value="Malonyl-CoA ACP transacylase, ACP-binding"/>
    <property type="match status" value="1"/>
</dbReference>
<evidence type="ECO:0000259" key="17">
    <source>
        <dbReference type="SMART" id="SM00827"/>
    </source>
</evidence>
<sequence length="421" mass="45341">MSVRVARAARAWARSVSGRRGSSNCPRPPPAAVDVAALLRDATAADGGSQDAQAAAGRREPGQCSVLLFPGQGSQVVGMGRGLLRYPRVRELYDAARRVLGYDLLELSLRGPQEALDRTVHCQPAVFVASLAAVEKLHHLQPAVIENCVAAAGFSVGEFAALVFAGAMEFSEGLYAVKIRAEAMQEASEAVPSGMLSVLGQHQSKFTVACLEAQEHCKTRGIENPVCEVSNYLFPDCRVISGHLEALQFLQKNSSKYHFRRTKMLPVSGGFHTRLMEPAVEPLVQVLKAIDVKKPLVSVHSNVDGNRYMHPKHIQKLLAQQVAHRGPLGRRGPIPSHPLSPSPLVLNSPRWGSGLASWELGDAPPLMGSQRPVREESCSERTPGPSKAGCFPGHQDTLPACILVFGSQGCLWSHPGKSARF</sequence>
<dbReference type="EC" id="2.3.1.39" evidence="3"/>
<reference evidence="18" key="2">
    <citation type="submission" date="2025-08" db="UniProtKB">
        <authorList>
            <consortium name="Ensembl"/>
        </authorList>
    </citation>
    <scope>IDENTIFICATION</scope>
</reference>
<comment type="pathway">
    <text evidence="2">Lipid metabolism; fatty acid biosynthesis.</text>
</comment>
<dbReference type="FunFam" id="3.30.70.250:FF:000005">
    <property type="entry name" value="Malonyl-CoA-acyl carrier protein transacylase, mitochondrial"/>
    <property type="match status" value="1"/>
</dbReference>
<evidence type="ECO:0000256" key="16">
    <source>
        <dbReference type="SAM" id="MobiDB-lite"/>
    </source>
</evidence>
<keyword evidence="4" id="KW-0444">Lipid biosynthesis</keyword>
<dbReference type="SMART" id="SM00827">
    <property type="entry name" value="PKS_AT"/>
    <property type="match status" value="1"/>
</dbReference>
<evidence type="ECO:0000256" key="10">
    <source>
        <dbReference type="ARBA" id="ARBA00023160"/>
    </source>
</evidence>
<dbReference type="InterPro" id="IPR052760">
    <property type="entry name" value="Mitochondrial_malonyltrans"/>
</dbReference>
<evidence type="ECO:0000256" key="2">
    <source>
        <dbReference type="ARBA" id="ARBA00005194"/>
    </source>
</evidence>
<comment type="catalytic activity">
    <reaction evidence="11">
        <text>holo-[ACP] + malonyl-CoA = malonyl-[ACP] + CoA</text>
        <dbReference type="Rhea" id="RHEA:41792"/>
        <dbReference type="Rhea" id="RHEA-COMP:9623"/>
        <dbReference type="Rhea" id="RHEA-COMP:9685"/>
        <dbReference type="ChEBI" id="CHEBI:57287"/>
        <dbReference type="ChEBI" id="CHEBI:57384"/>
        <dbReference type="ChEBI" id="CHEBI:64479"/>
        <dbReference type="ChEBI" id="CHEBI:78449"/>
        <dbReference type="EC" id="2.3.1.39"/>
    </reaction>
    <physiologicalReaction direction="left-to-right" evidence="11">
        <dbReference type="Rhea" id="RHEA:41793"/>
    </physiologicalReaction>
</comment>
<dbReference type="Ensembl" id="ENSBIXT00005014422.1">
    <property type="protein sequence ID" value="ENSBIXP00005001339.1"/>
    <property type="gene ID" value="ENSBIXG00005029270.1"/>
</dbReference>
<dbReference type="GO" id="GO:0006633">
    <property type="term" value="P:fatty acid biosynthetic process"/>
    <property type="evidence" value="ECO:0007669"/>
    <property type="project" value="UniProtKB-UniPathway"/>
</dbReference>
<dbReference type="AlphaFoldDB" id="A0A4W2F7W0"/>
<name>A0A4W2F7W0_BOBOX</name>
<dbReference type="PANTHER" id="PTHR47170">
    <property type="entry name" value="MALONYL-COA ACP TRANSACYLASE, ACP-BINDING"/>
    <property type="match status" value="1"/>
</dbReference>
<keyword evidence="10" id="KW-0275">Fatty acid biosynthesis</keyword>
<evidence type="ECO:0000256" key="14">
    <source>
        <dbReference type="ARBA" id="ARBA00077751"/>
    </source>
</evidence>
<proteinExistence type="inferred from homology"/>
<evidence type="ECO:0000256" key="5">
    <source>
        <dbReference type="ARBA" id="ARBA00022679"/>
    </source>
</evidence>
<dbReference type="InterPro" id="IPR016036">
    <property type="entry name" value="Malonyl_transacylase_ACP-bd"/>
</dbReference>
<keyword evidence="8" id="KW-0443">Lipid metabolism</keyword>
<evidence type="ECO:0000313" key="18">
    <source>
        <dbReference type="Ensembl" id="ENSBIXP00005001339.1"/>
    </source>
</evidence>
<dbReference type="GeneTree" id="ENSGT00390000013715"/>
<gene>
    <name evidence="18" type="primary">MCAT</name>
</gene>
<evidence type="ECO:0000256" key="6">
    <source>
        <dbReference type="ARBA" id="ARBA00022832"/>
    </source>
</evidence>
<evidence type="ECO:0000256" key="11">
    <source>
        <dbReference type="ARBA" id="ARBA00048404"/>
    </source>
</evidence>
<dbReference type="UniPathway" id="UPA00094"/>
<reference evidence="18 19" key="1">
    <citation type="submission" date="2018-11" db="EMBL/GenBank/DDBJ databases">
        <title>Haplotype-resolved cattle genomes.</title>
        <authorList>
            <person name="Low W.Y."/>
            <person name="Tearle R."/>
            <person name="Bickhart D.M."/>
            <person name="Rosen B.D."/>
            <person name="Koren S."/>
            <person name="Rhie A."/>
            <person name="Hiendleder S."/>
            <person name="Phillippy A.M."/>
            <person name="Smith T.P.L."/>
            <person name="Williams J.L."/>
        </authorList>
    </citation>
    <scope>NUCLEOTIDE SEQUENCE [LARGE SCALE GENOMIC DNA]</scope>
</reference>
<dbReference type="Gene3D" id="3.40.366.10">
    <property type="entry name" value="Malonyl-Coenzyme A Acyl Carrier Protein, domain 2"/>
    <property type="match status" value="1"/>
</dbReference>
<organism evidence="18 19">
    <name type="scientific">Bos indicus x Bos taurus</name>
    <name type="common">Hybrid cattle</name>
    <dbReference type="NCBI Taxonomy" id="30522"/>
    <lineage>
        <taxon>Eukaryota</taxon>
        <taxon>Metazoa</taxon>
        <taxon>Chordata</taxon>
        <taxon>Craniata</taxon>
        <taxon>Vertebrata</taxon>
        <taxon>Euteleostomi</taxon>
        <taxon>Mammalia</taxon>
        <taxon>Eutheria</taxon>
        <taxon>Laurasiatheria</taxon>
        <taxon>Artiodactyla</taxon>
        <taxon>Ruminantia</taxon>
        <taxon>Pecora</taxon>
        <taxon>Bovidae</taxon>
        <taxon>Bovinae</taxon>
        <taxon>Bos</taxon>
    </lineage>
</organism>
<evidence type="ECO:0000256" key="7">
    <source>
        <dbReference type="ARBA" id="ARBA00022946"/>
    </source>
</evidence>
<dbReference type="GO" id="GO:0005739">
    <property type="term" value="C:mitochondrion"/>
    <property type="evidence" value="ECO:0007669"/>
    <property type="project" value="UniProtKB-SubCell"/>
</dbReference>
<dbReference type="InterPro" id="IPR016035">
    <property type="entry name" value="Acyl_Trfase/lysoPLipase"/>
</dbReference>
<feature type="region of interest" description="Disordered" evidence="16">
    <location>
        <begin position="362"/>
        <end position="390"/>
    </location>
</feature>
<protein>
    <recommendedName>
        <fullName evidence="13">Malonyl-CoA-acyl carrier protein transacylase, mitochondrial</fullName>
        <ecNumber evidence="3">2.3.1.39</ecNumber>
    </recommendedName>
    <alternativeName>
        <fullName evidence="15">Mitochondrial malonyltransferase</fullName>
    </alternativeName>
    <alternativeName>
        <fullName evidence="14">[Acyl-carrier-protein] malonyltransferase</fullName>
    </alternativeName>
</protein>
<dbReference type="SUPFAM" id="SSF52151">
    <property type="entry name" value="FabD/lysophospholipase-like"/>
    <property type="match status" value="1"/>
</dbReference>
<dbReference type="Pfam" id="PF00698">
    <property type="entry name" value="Acyl_transf_1"/>
    <property type="match status" value="1"/>
</dbReference>
<dbReference type="InterPro" id="IPR001227">
    <property type="entry name" value="Ac_transferase_dom_sf"/>
</dbReference>
<evidence type="ECO:0000256" key="3">
    <source>
        <dbReference type="ARBA" id="ARBA00013258"/>
    </source>
</evidence>
<feature type="domain" description="Malonyl-CoA:ACP transacylase (MAT)" evidence="17">
    <location>
        <begin position="68"/>
        <end position="373"/>
    </location>
</feature>
<evidence type="ECO:0000313" key="19">
    <source>
        <dbReference type="Proteomes" id="UP000429181"/>
    </source>
</evidence>
<dbReference type="Proteomes" id="UP000429181">
    <property type="component" value="Chromosome 5"/>
</dbReference>
<dbReference type="PANTHER" id="PTHR47170:SF2">
    <property type="entry name" value="MALONYL-COA:ACP TRANSACYLASE (MAT) DOMAIN-CONTAINING PROTEIN"/>
    <property type="match status" value="1"/>
</dbReference>
<keyword evidence="9" id="KW-0496">Mitochondrion</keyword>
<evidence type="ECO:0000256" key="13">
    <source>
        <dbReference type="ARBA" id="ARBA00069490"/>
    </source>
</evidence>
<dbReference type="InterPro" id="IPR014043">
    <property type="entry name" value="Acyl_transferase_dom"/>
</dbReference>
<comment type="similarity">
    <text evidence="12">Belongs to the type II malonyltransferase family.</text>
</comment>
<keyword evidence="5" id="KW-0808">Transferase</keyword>
<dbReference type="SUPFAM" id="SSF55048">
    <property type="entry name" value="Probable ACP-binding domain of malonyl-CoA ACP transacylase"/>
    <property type="match status" value="1"/>
</dbReference>
<comment type="subcellular location">
    <subcellularLocation>
        <location evidence="1">Mitochondrion</location>
    </subcellularLocation>
</comment>
<evidence type="ECO:0000256" key="1">
    <source>
        <dbReference type="ARBA" id="ARBA00004173"/>
    </source>
</evidence>
<evidence type="ECO:0000256" key="9">
    <source>
        <dbReference type="ARBA" id="ARBA00023128"/>
    </source>
</evidence>
<evidence type="ECO:0000256" key="8">
    <source>
        <dbReference type="ARBA" id="ARBA00023098"/>
    </source>
</evidence>
<accession>A0A4W2F7W0</accession>
<evidence type="ECO:0000256" key="15">
    <source>
        <dbReference type="ARBA" id="ARBA00083656"/>
    </source>
</evidence>
<evidence type="ECO:0000256" key="12">
    <source>
        <dbReference type="ARBA" id="ARBA00061523"/>
    </source>
</evidence>
<dbReference type="GO" id="GO:0004314">
    <property type="term" value="F:[acyl-carrier-protein] S-malonyltransferase activity"/>
    <property type="evidence" value="ECO:0007669"/>
    <property type="project" value="UniProtKB-EC"/>
</dbReference>
<keyword evidence="7" id="KW-0809">Transit peptide</keyword>